<comment type="caution">
    <text evidence="1">The sequence shown here is derived from an EMBL/GenBank/DDBJ whole genome shotgun (WGS) entry which is preliminary data.</text>
</comment>
<gene>
    <name evidence="1" type="ORF">BDN70DRAFT_856025</name>
</gene>
<dbReference type="EMBL" id="MU155186">
    <property type="protein sequence ID" value="KAF9480952.1"/>
    <property type="molecule type" value="Genomic_DNA"/>
</dbReference>
<proteinExistence type="predicted"/>
<reference evidence="1" key="1">
    <citation type="submission" date="2020-11" db="EMBL/GenBank/DDBJ databases">
        <authorList>
            <consortium name="DOE Joint Genome Institute"/>
            <person name="Ahrendt S."/>
            <person name="Riley R."/>
            <person name="Andreopoulos W."/>
            <person name="Labutti K."/>
            <person name="Pangilinan J."/>
            <person name="Ruiz-Duenas F.J."/>
            <person name="Barrasa J.M."/>
            <person name="Sanchez-Garcia M."/>
            <person name="Camarero S."/>
            <person name="Miyauchi S."/>
            <person name="Serrano A."/>
            <person name="Linde D."/>
            <person name="Babiker R."/>
            <person name="Drula E."/>
            <person name="Ayuso-Fernandez I."/>
            <person name="Pacheco R."/>
            <person name="Padilla G."/>
            <person name="Ferreira P."/>
            <person name="Barriuso J."/>
            <person name="Kellner H."/>
            <person name="Castanera R."/>
            <person name="Alfaro M."/>
            <person name="Ramirez L."/>
            <person name="Pisabarro A.G."/>
            <person name="Kuo A."/>
            <person name="Tritt A."/>
            <person name="Lipzen A."/>
            <person name="He G."/>
            <person name="Yan M."/>
            <person name="Ng V."/>
            <person name="Cullen D."/>
            <person name="Martin F."/>
            <person name="Rosso M.-N."/>
            <person name="Henrissat B."/>
            <person name="Hibbett D."/>
            <person name="Martinez A.T."/>
            <person name="Grigoriev I.V."/>
        </authorList>
    </citation>
    <scope>NUCLEOTIDE SEQUENCE</scope>
    <source>
        <strain evidence="1">CIRM-BRFM 674</strain>
    </source>
</reference>
<dbReference type="OrthoDB" id="447842at2759"/>
<organism evidence="1 2">
    <name type="scientific">Pholiota conissans</name>
    <dbReference type="NCBI Taxonomy" id="109636"/>
    <lineage>
        <taxon>Eukaryota</taxon>
        <taxon>Fungi</taxon>
        <taxon>Dikarya</taxon>
        <taxon>Basidiomycota</taxon>
        <taxon>Agaricomycotina</taxon>
        <taxon>Agaricomycetes</taxon>
        <taxon>Agaricomycetidae</taxon>
        <taxon>Agaricales</taxon>
        <taxon>Agaricineae</taxon>
        <taxon>Strophariaceae</taxon>
        <taxon>Pholiota</taxon>
    </lineage>
</organism>
<accession>A0A9P6CVN9</accession>
<evidence type="ECO:0000313" key="2">
    <source>
        <dbReference type="Proteomes" id="UP000807469"/>
    </source>
</evidence>
<name>A0A9P6CVN9_9AGAR</name>
<protein>
    <submittedName>
        <fullName evidence="1">Uncharacterized protein</fullName>
    </submittedName>
</protein>
<keyword evidence="2" id="KW-1185">Reference proteome</keyword>
<evidence type="ECO:0000313" key="1">
    <source>
        <dbReference type="EMBL" id="KAF9480952.1"/>
    </source>
</evidence>
<dbReference type="AlphaFoldDB" id="A0A9P6CVN9"/>
<sequence length="73" mass="8343">MSDVLPPGINTTSPFKFYASSGDEKEWLPFTKIKDYTNAFIVQEGKLLLGYKKRGFGQGKLAVSTIRFWFYPD</sequence>
<dbReference type="Proteomes" id="UP000807469">
    <property type="component" value="Unassembled WGS sequence"/>
</dbReference>
<feature type="non-terminal residue" evidence="1">
    <location>
        <position position="73"/>
    </location>
</feature>